<dbReference type="SUPFAM" id="SSF52096">
    <property type="entry name" value="ClpP/crotonase"/>
    <property type="match status" value="1"/>
</dbReference>
<dbReference type="EMBL" id="QYUK01000011">
    <property type="protein sequence ID" value="RJF87638.1"/>
    <property type="molecule type" value="Genomic_DNA"/>
</dbReference>
<protein>
    <recommendedName>
        <fullName evidence="2">3-hydroxyisobutyryl-CoA hydrolase</fullName>
        <ecNumber evidence="2">3.1.2.4</ecNumber>
    </recommendedName>
</protein>
<proteinExistence type="predicted"/>
<dbReference type="GO" id="GO:0016853">
    <property type="term" value="F:isomerase activity"/>
    <property type="evidence" value="ECO:0007669"/>
    <property type="project" value="UniProtKB-KW"/>
</dbReference>
<reference evidence="5 6" key="1">
    <citation type="submission" date="2018-09" db="EMBL/GenBank/DDBJ databases">
        <authorList>
            <person name="Zhu H."/>
        </authorList>
    </citation>
    <scope>NUCLEOTIDE SEQUENCE [LARGE SCALE GENOMIC DNA]</scope>
    <source>
        <strain evidence="5 6">K1W22B-8</strain>
    </source>
</reference>
<dbReference type="FunFam" id="3.90.226.10:FF:000026">
    <property type="entry name" value="3-hydroxyisobutyryl-CoA hydrolase, mitochondrial"/>
    <property type="match status" value="1"/>
</dbReference>
<dbReference type="PANTHER" id="PTHR43176">
    <property type="entry name" value="3-HYDROXYISOBUTYRYL-COA HYDROLASE-RELATED"/>
    <property type="match status" value="1"/>
</dbReference>
<dbReference type="Gene3D" id="3.90.226.10">
    <property type="entry name" value="2-enoyl-CoA Hydratase, Chain A, domain 1"/>
    <property type="match status" value="1"/>
</dbReference>
<evidence type="ECO:0000313" key="6">
    <source>
        <dbReference type="Proteomes" id="UP000284605"/>
    </source>
</evidence>
<comment type="catalytic activity">
    <reaction evidence="1">
        <text>3-hydroxy-2-methylpropanoyl-CoA + H2O = 3-hydroxy-2-methylpropanoate + CoA + H(+)</text>
        <dbReference type="Rhea" id="RHEA:20888"/>
        <dbReference type="ChEBI" id="CHEBI:11805"/>
        <dbReference type="ChEBI" id="CHEBI:15377"/>
        <dbReference type="ChEBI" id="CHEBI:15378"/>
        <dbReference type="ChEBI" id="CHEBI:57287"/>
        <dbReference type="ChEBI" id="CHEBI:57340"/>
        <dbReference type="EC" id="3.1.2.4"/>
    </reaction>
</comment>
<keyword evidence="3" id="KW-0378">Hydrolase</keyword>
<evidence type="ECO:0000256" key="3">
    <source>
        <dbReference type="ARBA" id="ARBA00022801"/>
    </source>
</evidence>
<accession>A0A418WCI5</accession>
<sequence>MEAEVLFEQRGAIGLITLNRPKALNALTLGMCLAMRDALKAWAVDPAVTAVVVRGAGEKAFCAGGDIRFLHDSGKAGDGGALQFWADEYRLNTLIKRYPKPYIALVDGIVMGGGVGVSAHGSHWVATEKTLFAMPETGIGLFPDVGGTYFLPRLPGKVGIYLGLTGARLKAADCVHAGIASHFVPSAALDGLVERLAAGEAVDAALAAVATDAGPAPIDANRAAIDRLFAGDSVEAILAALDADGSDFGKAQAATLRTKSPTSMKFTLRQLQEGARLDFEDCMRLEYRLTQAIVTGHDFYEGVRAVIIDKDQAPRWQPAALEEVTPAIVNAAFATPPQGDLDLAA</sequence>
<dbReference type="InterPro" id="IPR045004">
    <property type="entry name" value="ECH_dom"/>
</dbReference>
<dbReference type="RefSeq" id="WP_119778274.1">
    <property type="nucleotide sequence ID" value="NZ_QYUK01000011.1"/>
</dbReference>
<evidence type="ECO:0000259" key="4">
    <source>
        <dbReference type="Pfam" id="PF16113"/>
    </source>
</evidence>
<evidence type="ECO:0000256" key="2">
    <source>
        <dbReference type="ARBA" id="ARBA00011915"/>
    </source>
</evidence>
<evidence type="ECO:0000256" key="1">
    <source>
        <dbReference type="ARBA" id="ARBA00001709"/>
    </source>
</evidence>
<dbReference type="GO" id="GO:0003860">
    <property type="term" value="F:3-hydroxyisobutyryl-CoA hydrolase activity"/>
    <property type="evidence" value="ECO:0007669"/>
    <property type="project" value="UniProtKB-EC"/>
</dbReference>
<dbReference type="GO" id="GO:0006574">
    <property type="term" value="P:L-valine catabolic process"/>
    <property type="evidence" value="ECO:0007669"/>
    <property type="project" value="TreeGrafter"/>
</dbReference>
<dbReference type="InterPro" id="IPR029045">
    <property type="entry name" value="ClpP/crotonase-like_dom_sf"/>
</dbReference>
<dbReference type="OrthoDB" id="9790967at2"/>
<dbReference type="CDD" id="cd06558">
    <property type="entry name" value="crotonase-like"/>
    <property type="match status" value="1"/>
</dbReference>
<dbReference type="Pfam" id="PF16113">
    <property type="entry name" value="ECH_2"/>
    <property type="match status" value="1"/>
</dbReference>
<dbReference type="GO" id="GO:0005829">
    <property type="term" value="C:cytosol"/>
    <property type="evidence" value="ECO:0007669"/>
    <property type="project" value="TreeGrafter"/>
</dbReference>
<dbReference type="InterPro" id="IPR032259">
    <property type="entry name" value="HIBYL-CoA-H"/>
</dbReference>
<gene>
    <name evidence="5" type="ORF">D3874_11915</name>
</gene>
<name>A0A418WCI5_9PROT</name>
<keyword evidence="5" id="KW-0413">Isomerase</keyword>
<dbReference type="AlphaFoldDB" id="A0A418WCI5"/>
<keyword evidence="6" id="KW-1185">Reference proteome</keyword>
<dbReference type="Proteomes" id="UP000284605">
    <property type="component" value="Unassembled WGS sequence"/>
</dbReference>
<dbReference type="NCBIfam" id="NF004127">
    <property type="entry name" value="PRK05617.1"/>
    <property type="match status" value="1"/>
</dbReference>
<feature type="domain" description="Enoyl-CoA hydratase/isomerase" evidence="4">
    <location>
        <begin position="13"/>
        <end position="333"/>
    </location>
</feature>
<comment type="caution">
    <text evidence="5">The sequence shown here is derived from an EMBL/GenBank/DDBJ whole genome shotgun (WGS) entry which is preliminary data.</text>
</comment>
<dbReference type="EC" id="3.1.2.4" evidence="2"/>
<organism evidence="5 6">
    <name type="scientific">Oleomonas cavernae</name>
    <dbReference type="NCBI Taxonomy" id="2320859"/>
    <lineage>
        <taxon>Bacteria</taxon>
        <taxon>Pseudomonadati</taxon>
        <taxon>Pseudomonadota</taxon>
        <taxon>Alphaproteobacteria</taxon>
        <taxon>Acetobacterales</taxon>
        <taxon>Acetobacteraceae</taxon>
        <taxon>Oleomonas</taxon>
    </lineage>
</organism>
<dbReference type="PANTHER" id="PTHR43176:SF3">
    <property type="entry name" value="3-HYDROXYISOBUTYRYL-COA HYDROLASE, MITOCHONDRIAL"/>
    <property type="match status" value="1"/>
</dbReference>
<evidence type="ECO:0000313" key="5">
    <source>
        <dbReference type="EMBL" id="RJF87638.1"/>
    </source>
</evidence>